<dbReference type="EMBL" id="KV784361">
    <property type="protein sequence ID" value="OEU13258.1"/>
    <property type="molecule type" value="Genomic_DNA"/>
</dbReference>
<dbReference type="FunCoup" id="A0A1E7F505">
    <property type="interactions" value="23"/>
</dbReference>
<dbReference type="PANTHER" id="PTHR43804:SF7">
    <property type="entry name" value="LD18447P"/>
    <property type="match status" value="1"/>
</dbReference>
<evidence type="ECO:0000259" key="5">
    <source>
        <dbReference type="PROSITE" id="PS00745"/>
    </source>
</evidence>
<dbReference type="Gene3D" id="3.30.70.1660">
    <property type="match status" value="1"/>
</dbReference>
<reference evidence="6 7" key="1">
    <citation type="submission" date="2016-09" db="EMBL/GenBank/DDBJ databases">
        <title>Extensive genetic diversity and differential bi-allelic expression allows diatom success in the polar Southern Ocean.</title>
        <authorList>
            <consortium name="DOE Joint Genome Institute"/>
            <person name="Mock T."/>
            <person name="Otillar R.P."/>
            <person name="Strauss J."/>
            <person name="Dupont C."/>
            <person name="Frickenhaus S."/>
            <person name="Maumus F."/>
            <person name="Mcmullan M."/>
            <person name="Sanges R."/>
            <person name="Schmutz J."/>
            <person name="Toseland A."/>
            <person name="Valas R."/>
            <person name="Veluchamy A."/>
            <person name="Ward B.J."/>
            <person name="Allen A."/>
            <person name="Barry K."/>
            <person name="Falciatore A."/>
            <person name="Ferrante M."/>
            <person name="Fortunato A.E."/>
            <person name="Gloeckner G."/>
            <person name="Gruber A."/>
            <person name="Hipkin R."/>
            <person name="Janech M."/>
            <person name="Kroth P."/>
            <person name="Leese F."/>
            <person name="Lindquist E."/>
            <person name="Lyon B.R."/>
            <person name="Martin J."/>
            <person name="Mayer C."/>
            <person name="Parker M."/>
            <person name="Quesneville H."/>
            <person name="Raymond J."/>
            <person name="Uhlig C."/>
            <person name="Valentin K.U."/>
            <person name="Worden A.Z."/>
            <person name="Armbrust E.V."/>
            <person name="Bowler C."/>
            <person name="Green B."/>
            <person name="Moulton V."/>
            <person name="Van Oosterhout C."/>
            <person name="Grigoriev I."/>
        </authorList>
    </citation>
    <scope>NUCLEOTIDE SEQUENCE [LARGE SCALE GENOMIC DNA]</scope>
    <source>
        <strain evidence="6 7">CCMP1102</strain>
    </source>
</reference>
<proteinExistence type="inferred from homology"/>
<dbReference type="SMART" id="SM00937">
    <property type="entry name" value="PCRF"/>
    <property type="match status" value="1"/>
</dbReference>
<dbReference type="InterPro" id="IPR000352">
    <property type="entry name" value="Pep_chain_release_fac_I"/>
</dbReference>
<keyword evidence="3" id="KW-0648">Protein biosynthesis</keyword>
<comment type="similarity">
    <text evidence="1">Belongs to the prokaryotic/mitochondrial release factor family.</text>
</comment>
<dbReference type="Proteomes" id="UP000095751">
    <property type="component" value="Unassembled WGS sequence"/>
</dbReference>
<protein>
    <submittedName>
        <fullName evidence="6">Peptide chain release factor 1 (BRF-1)</fullName>
    </submittedName>
</protein>
<feature type="domain" description="Prokaryotic-type class I peptide chain release factors" evidence="5">
    <location>
        <begin position="216"/>
        <end position="232"/>
    </location>
</feature>
<dbReference type="InterPro" id="IPR050057">
    <property type="entry name" value="Prokaryotic/Mito_RF"/>
</dbReference>
<dbReference type="SUPFAM" id="SSF75620">
    <property type="entry name" value="Release factor"/>
    <property type="match status" value="1"/>
</dbReference>
<dbReference type="AlphaFoldDB" id="A0A1E7F505"/>
<sequence length="354" mass="39708">MVSQHDEVLKKIEDNPDDGYLHGKELASLSLFSSLFEKKTELEAEEISIRDLLEEADGDEDMIKECVAELELIKISQKRLEKKIRIAILPKDENDYQSDAIVEIRAGTGGDEATLFAAELREAYKKTARAMKWECDVMSENTTDLGGIKENDNILANIRPYGLFKYESGVHRVQRVPVNDTRIHTSACSVAVLPLNDNKAGGELLPMSELKIETMRSSGPGGQSVNTTDSAIRITHLPTGITAAIQDERSQHKNKAKALKLITARVRDKEREEETKKTGDARNSLLGSGDRSERIRTYNYPQDRVSDHRCKHTTHGISRLLDAGTEDGLVSTFYPYLQNMVYDEQIAALEKEEE</sequence>
<name>A0A1E7F505_9STRA</name>
<dbReference type="Pfam" id="PF00472">
    <property type="entry name" value="RF-1"/>
    <property type="match status" value="1"/>
</dbReference>
<organism evidence="6 7">
    <name type="scientific">Fragilariopsis cylindrus CCMP1102</name>
    <dbReference type="NCBI Taxonomy" id="635003"/>
    <lineage>
        <taxon>Eukaryota</taxon>
        <taxon>Sar</taxon>
        <taxon>Stramenopiles</taxon>
        <taxon>Ochrophyta</taxon>
        <taxon>Bacillariophyta</taxon>
        <taxon>Bacillariophyceae</taxon>
        <taxon>Bacillariophycidae</taxon>
        <taxon>Bacillariales</taxon>
        <taxon>Bacillariaceae</taxon>
        <taxon>Fragilariopsis</taxon>
    </lineage>
</organism>
<evidence type="ECO:0000313" key="7">
    <source>
        <dbReference type="Proteomes" id="UP000095751"/>
    </source>
</evidence>
<keyword evidence="2" id="KW-0488">Methylation</keyword>
<feature type="compositionally biased region" description="Basic and acidic residues" evidence="4">
    <location>
        <begin position="268"/>
        <end position="280"/>
    </location>
</feature>
<evidence type="ECO:0000256" key="4">
    <source>
        <dbReference type="SAM" id="MobiDB-lite"/>
    </source>
</evidence>
<evidence type="ECO:0000256" key="2">
    <source>
        <dbReference type="ARBA" id="ARBA00022481"/>
    </source>
</evidence>
<evidence type="ECO:0000256" key="3">
    <source>
        <dbReference type="ARBA" id="ARBA00022917"/>
    </source>
</evidence>
<dbReference type="PROSITE" id="PS00745">
    <property type="entry name" value="RF_PROK_I"/>
    <property type="match status" value="1"/>
</dbReference>
<dbReference type="PANTHER" id="PTHR43804">
    <property type="entry name" value="LD18447P"/>
    <property type="match status" value="1"/>
</dbReference>
<keyword evidence="7" id="KW-1185">Reference proteome</keyword>
<dbReference type="Gene3D" id="3.30.160.20">
    <property type="match status" value="1"/>
</dbReference>
<feature type="region of interest" description="Disordered" evidence="4">
    <location>
        <begin position="268"/>
        <end position="299"/>
    </location>
</feature>
<dbReference type="OrthoDB" id="2019491at2759"/>
<evidence type="ECO:0000313" key="6">
    <source>
        <dbReference type="EMBL" id="OEU13258.1"/>
    </source>
</evidence>
<dbReference type="InParanoid" id="A0A1E7F505"/>
<dbReference type="InterPro" id="IPR005139">
    <property type="entry name" value="PCRF"/>
</dbReference>
<dbReference type="InterPro" id="IPR045853">
    <property type="entry name" value="Pep_chain_release_fac_I_sf"/>
</dbReference>
<gene>
    <name evidence="6" type="ORF">FRACYDRAFT_188648</name>
</gene>
<dbReference type="FunFam" id="3.30.160.20:FF:000004">
    <property type="entry name" value="Peptide chain release factor 1"/>
    <property type="match status" value="1"/>
</dbReference>
<dbReference type="GO" id="GO:0005737">
    <property type="term" value="C:cytoplasm"/>
    <property type="evidence" value="ECO:0007669"/>
    <property type="project" value="UniProtKB-ARBA"/>
</dbReference>
<accession>A0A1E7F505</accession>
<dbReference type="GO" id="GO:0003747">
    <property type="term" value="F:translation release factor activity"/>
    <property type="evidence" value="ECO:0007669"/>
    <property type="project" value="InterPro"/>
</dbReference>
<dbReference type="Gene3D" id="6.10.140.1950">
    <property type="match status" value="1"/>
</dbReference>
<dbReference type="KEGG" id="fcy:FRACYDRAFT_188648"/>
<dbReference type="Pfam" id="PF03462">
    <property type="entry name" value="PCRF"/>
    <property type="match status" value="1"/>
</dbReference>
<evidence type="ECO:0000256" key="1">
    <source>
        <dbReference type="ARBA" id="ARBA00010835"/>
    </source>
</evidence>